<dbReference type="EMBL" id="JBHSNC010000027">
    <property type="protein sequence ID" value="MFC5529686.1"/>
    <property type="molecule type" value="Genomic_DNA"/>
</dbReference>
<dbReference type="Gene3D" id="2.60.120.560">
    <property type="entry name" value="Exo-inulinase, domain 1"/>
    <property type="match status" value="1"/>
</dbReference>
<dbReference type="CDD" id="cd08991">
    <property type="entry name" value="GH43_HoAraf43-like"/>
    <property type="match status" value="1"/>
</dbReference>
<reference evidence="5" key="1">
    <citation type="journal article" date="2019" name="Int. J. Syst. Evol. Microbiol.">
        <title>The Global Catalogue of Microorganisms (GCM) 10K type strain sequencing project: providing services to taxonomists for standard genome sequencing and annotation.</title>
        <authorList>
            <consortium name="The Broad Institute Genomics Platform"/>
            <consortium name="The Broad Institute Genome Sequencing Center for Infectious Disease"/>
            <person name="Wu L."/>
            <person name="Ma J."/>
        </authorList>
    </citation>
    <scope>NUCLEOTIDE SEQUENCE [LARGE SCALE GENOMIC DNA]</scope>
    <source>
        <strain evidence="5">CGMCC 1.18578</strain>
    </source>
</reference>
<evidence type="ECO:0000256" key="2">
    <source>
        <dbReference type="ARBA" id="ARBA00022801"/>
    </source>
</evidence>
<dbReference type="InterPro" id="IPR051795">
    <property type="entry name" value="Glycosyl_Hydrlase_43"/>
</dbReference>
<evidence type="ECO:0000313" key="5">
    <source>
        <dbReference type="Proteomes" id="UP001596108"/>
    </source>
</evidence>
<evidence type="ECO:0000313" key="4">
    <source>
        <dbReference type="EMBL" id="MFC5529686.1"/>
    </source>
</evidence>
<comment type="caution">
    <text evidence="4">The sequence shown here is derived from an EMBL/GenBank/DDBJ whole genome shotgun (WGS) entry which is preliminary data.</text>
</comment>
<dbReference type="RefSeq" id="WP_378111583.1">
    <property type="nucleotide sequence ID" value="NZ_JBHSNC010000027.1"/>
</dbReference>
<name>A0ABW0QXF1_9BACL</name>
<comment type="similarity">
    <text evidence="1">Belongs to the glycosyl hydrolase 43 family.</text>
</comment>
<accession>A0ABW0QXF1</accession>
<keyword evidence="3" id="KW-0326">Glycosidase</keyword>
<dbReference type="PANTHER" id="PTHR42812:SF5">
    <property type="entry name" value="ENDO-ARABINASE"/>
    <property type="match status" value="1"/>
</dbReference>
<sequence>MNSGSLPSLRTLTERVYANPLPIDYEEDDSAGTVVPRTHPDPYVLAFKGEYYGYSTAHDGVTVLHSRDLTKWTSRGYALMSPEKSYWAPCVLYHNGLFYMYYSSGDTAEHFQFMKVAVSDSPLGPFDYRRTLFDYFSIDAHVVKDDDGSFYLIYSVDNYAGTDPDRPATIILMDRLLAPFTPEGKPRLIVGASIPEEVSYPNRFGDGRDWHTLEGGFYLKREGRHYVMYSGNGFEHENYFIGTAMDASANSIGECEFVKYPSPWEYAPLLRKNDKVEGPGHHSVVLAPNLVDHWVMYHGREVSDAPKREERRQLRMDPLLWAGERMWIPGPTWEAQDAPGLPAFRELCDRPEGSPPDPARWEVVSGDWLIRDGEMANNNKQVLGHVRQWPIWQDYRFESWIRCHREMSGCCCGVLIESHVSDASLRIVVDAGRKELAIIRIQGNLESEAVRVGLSSDFDPYAWHQLSVDKFGTALSVSLDGSLQYGGVLAFDACKLGLVTQHSSAAFGGIAVTAHYETRFRSIAELNGRFQANGPVSIGKEGADIRTGNASALSLSYLPECSASYTAQWDWTLNHQAAGGQAGIRWEAVDGTIKELLVETEADLGTRVVLRDAEAGDVLASTVLTRSARRLSVSFYLRTTPRGSEIRVDGAKFHVSDASAFLSGRMTFVARASDVRLVAFRLTENV</sequence>
<dbReference type="InterPro" id="IPR023296">
    <property type="entry name" value="Glyco_hydro_beta-prop_sf"/>
</dbReference>
<organism evidence="4 5">
    <name type="scientific">Cohnella yongneupensis</name>
    <dbReference type="NCBI Taxonomy" id="425006"/>
    <lineage>
        <taxon>Bacteria</taxon>
        <taxon>Bacillati</taxon>
        <taxon>Bacillota</taxon>
        <taxon>Bacilli</taxon>
        <taxon>Bacillales</taxon>
        <taxon>Paenibacillaceae</taxon>
        <taxon>Cohnella</taxon>
    </lineage>
</organism>
<dbReference type="Pfam" id="PF04616">
    <property type="entry name" value="Glyco_hydro_43"/>
    <property type="match status" value="1"/>
</dbReference>
<evidence type="ECO:0000256" key="3">
    <source>
        <dbReference type="ARBA" id="ARBA00023295"/>
    </source>
</evidence>
<dbReference type="Gene3D" id="2.115.10.20">
    <property type="entry name" value="Glycosyl hydrolase domain, family 43"/>
    <property type="match status" value="1"/>
</dbReference>
<dbReference type="PANTHER" id="PTHR42812">
    <property type="entry name" value="BETA-XYLOSIDASE"/>
    <property type="match status" value="1"/>
</dbReference>
<protein>
    <submittedName>
        <fullName evidence="4">Glycoside hydrolase family 43 protein</fullName>
    </submittedName>
</protein>
<keyword evidence="5" id="KW-1185">Reference proteome</keyword>
<evidence type="ECO:0000256" key="1">
    <source>
        <dbReference type="ARBA" id="ARBA00009865"/>
    </source>
</evidence>
<dbReference type="InterPro" id="IPR006710">
    <property type="entry name" value="Glyco_hydro_43"/>
</dbReference>
<dbReference type="Proteomes" id="UP001596108">
    <property type="component" value="Unassembled WGS sequence"/>
</dbReference>
<keyword evidence="2 4" id="KW-0378">Hydrolase</keyword>
<dbReference type="SUPFAM" id="SSF75005">
    <property type="entry name" value="Arabinanase/levansucrase/invertase"/>
    <property type="match status" value="1"/>
</dbReference>
<proteinExistence type="inferred from homology"/>
<gene>
    <name evidence="4" type="ORF">ACFPQ4_09515</name>
</gene>
<dbReference type="GO" id="GO:0016787">
    <property type="term" value="F:hydrolase activity"/>
    <property type="evidence" value="ECO:0007669"/>
    <property type="project" value="UniProtKB-KW"/>
</dbReference>